<accession>A0A494Y0P2</accession>
<evidence type="ECO:0000256" key="2">
    <source>
        <dbReference type="ARBA" id="ARBA00006386"/>
    </source>
</evidence>
<dbReference type="OrthoDB" id="9810876at2"/>
<evidence type="ECO:0000256" key="8">
    <source>
        <dbReference type="SAM" id="Phobius"/>
    </source>
</evidence>
<reference evidence="9 10" key="1">
    <citation type="submission" date="2018-10" db="EMBL/GenBank/DDBJ databases">
        <title>Cohnella sp. M2MS4P-1, whole genome shotgun sequence.</title>
        <authorList>
            <person name="Tuo L."/>
        </authorList>
    </citation>
    <scope>NUCLEOTIDE SEQUENCE [LARGE SCALE GENOMIC DNA]</scope>
    <source>
        <strain evidence="9 10">M2MS4P-1</strain>
    </source>
</reference>
<sequence length="357" mass="39136">MANTATEKKPNNWNSNTIAGLGLALILLLYFFSANAPGTILNNPKLQIFKSVFISIILEAMPFILIGVFISALIQVFVSDQMIQRVIPKNPILGIITASVLGIIFPLCECGMVPAIRKLIKKGMPLYAATTFILVGPILNPVVFLSTLTAFRSRPEIAYARMGLAFAVALVIGLIVYRFVNKDQLKGNSNPSVQAHSHSHHHSEPHEHVHVHGHNDHRHPRPNKIVELMGHTVSEFFDMGKYLIFGSVLVGLLQTFVAQSSLVALGQGQGSSNLIMMGLGFILSLCSTSDAFVAQSFMTTFSKGSLVAFMVFGPMLNLKGLLMMLAVFKTRFVVLMSILVFVFVYVGTIILEMTLFK</sequence>
<keyword evidence="10" id="KW-1185">Reference proteome</keyword>
<dbReference type="Pfam" id="PF03773">
    <property type="entry name" value="ArsP_1"/>
    <property type="match status" value="1"/>
</dbReference>
<feature type="transmembrane region" description="Helical" evidence="8">
    <location>
        <begin position="306"/>
        <end position="328"/>
    </location>
</feature>
<dbReference type="PANTHER" id="PTHR34184:SF4">
    <property type="entry name" value="UPF0718 PROTEIN YCGR"/>
    <property type="match status" value="1"/>
</dbReference>
<feature type="transmembrane region" description="Helical" evidence="8">
    <location>
        <begin position="126"/>
        <end position="151"/>
    </location>
</feature>
<comment type="caution">
    <text evidence="9">The sequence shown here is derived from an EMBL/GenBank/DDBJ whole genome shotgun (WGS) entry which is preliminary data.</text>
</comment>
<evidence type="ECO:0000256" key="6">
    <source>
        <dbReference type="ARBA" id="ARBA00023136"/>
    </source>
</evidence>
<dbReference type="AlphaFoldDB" id="A0A494Y0P2"/>
<feature type="transmembrane region" description="Helical" evidence="8">
    <location>
        <begin position="274"/>
        <end position="294"/>
    </location>
</feature>
<proteinExistence type="inferred from homology"/>
<gene>
    <name evidence="9" type="ORF">D7Z26_11445</name>
</gene>
<feature type="transmembrane region" description="Helical" evidence="8">
    <location>
        <begin position="18"/>
        <end position="40"/>
    </location>
</feature>
<keyword evidence="6 8" id="KW-0472">Membrane</keyword>
<feature type="compositionally biased region" description="Basic and acidic residues" evidence="7">
    <location>
        <begin position="202"/>
        <end position="214"/>
    </location>
</feature>
<dbReference type="GO" id="GO:0005886">
    <property type="term" value="C:plasma membrane"/>
    <property type="evidence" value="ECO:0007669"/>
    <property type="project" value="UniProtKB-SubCell"/>
</dbReference>
<name>A0A494Y0P2_9BACL</name>
<evidence type="ECO:0000256" key="7">
    <source>
        <dbReference type="SAM" id="MobiDB-lite"/>
    </source>
</evidence>
<evidence type="ECO:0000313" key="10">
    <source>
        <dbReference type="Proteomes" id="UP000282076"/>
    </source>
</evidence>
<comment type="subcellular location">
    <subcellularLocation>
        <location evidence="1">Cell membrane</location>
        <topology evidence="1">Multi-pass membrane protein</topology>
    </subcellularLocation>
</comment>
<feature type="transmembrane region" description="Helical" evidence="8">
    <location>
        <begin position="157"/>
        <end position="180"/>
    </location>
</feature>
<evidence type="ECO:0000256" key="1">
    <source>
        <dbReference type="ARBA" id="ARBA00004651"/>
    </source>
</evidence>
<dbReference type="RefSeq" id="WP_120976977.1">
    <property type="nucleotide sequence ID" value="NZ_RBZM01000005.1"/>
</dbReference>
<feature type="transmembrane region" description="Helical" evidence="8">
    <location>
        <begin position="334"/>
        <end position="356"/>
    </location>
</feature>
<evidence type="ECO:0000256" key="5">
    <source>
        <dbReference type="ARBA" id="ARBA00022989"/>
    </source>
</evidence>
<evidence type="ECO:0000256" key="3">
    <source>
        <dbReference type="ARBA" id="ARBA00022475"/>
    </source>
</evidence>
<feature type="transmembrane region" description="Helical" evidence="8">
    <location>
        <begin position="242"/>
        <end position="262"/>
    </location>
</feature>
<feature type="region of interest" description="Disordered" evidence="7">
    <location>
        <begin position="188"/>
        <end position="222"/>
    </location>
</feature>
<feature type="transmembrane region" description="Helical" evidence="8">
    <location>
        <begin position="52"/>
        <end position="78"/>
    </location>
</feature>
<evidence type="ECO:0000313" key="9">
    <source>
        <dbReference type="EMBL" id="RKP53997.1"/>
    </source>
</evidence>
<keyword evidence="5 8" id="KW-1133">Transmembrane helix</keyword>
<dbReference type="EMBL" id="RBZM01000005">
    <property type="protein sequence ID" value="RKP53997.1"/>
    <property type="molecule type" value="Genomic_DNA"/>
</dbReference>
<comment type="similarity">
    <text evidence="2">Belongs to the UPF0718 family.</text>
</comment>
<organism evidence="9 10">
    <name type="scientific">Cohnella endophytica</name>
    <dbReference type="NCBI Taxonomy" id="2419778"/>
    <lineage>
        <taxon>Bacteria</taxon>
        <taxon>Bacillati</taxon>
        <taxon>Bacillota</taxon>
        <taxon>Bacilli</taxon>
        <taxon>Bacillales</taxon>
        <taxon>Paenibacillaceae</taxon>
        <taxon>Cohnella</taxon>
    </lineage>
</organism>
<evidence type="ECO:0000256" key="4">
    <source>
        <dbReference type="ARBA" id="ARBA00022692"/>
    </source>
</evidence>
<dbReference type="Proteomes" id="UP000282076">
    <property type="component" value="Unassembled WGS sequence"/>
</dbReference>
<keyword evidence="3" id="KW-1003">Cell membrane</keyword>
<dbReference type="InterPro" id="IPR005524">
    <property type="entry name" value="DUF318"/>
</dbReference>
<dbReference type="PANTHER" id="PTHR34184">
    <property type="entry name" value="UPF0718 PROTEIN YCGR"/>
    <property type="match status" value="1"/>
</dbReference>
<dbReference type="InterPro" id="IPR052923">
    <property type="entry name" value="UPF0718"/>
</dbReference>
<feature type="transmembrane region" description="Helical" evidence="8">
    <location>
        <begin position="90"/>
        <end position="114"/>
    </location>
</feature>
<protein>
    <submittedName>
        <fullName evidence="9">Permease</fullName>
    </submittedName>
</protein>
<keyword evidence="4 8" id="KW-0812">Transmembrane</keyword>